<dbReference type="Pfam" id="PF19745">
    <property type="entry name" value="FUT8_N_cat"/>
    <property type="match status" value="1"/>
</dbReference>
<dbReference type="EMBL" id="NBIV01000133">
    <property type="protein sequence ID" value="PXF43214.1"/>
    <property type="molecule type" value="Genomic_DNA"/>
</dbReference>
<protein>
    <recommendedName>
        <fullName evidence="1">Alpha-(1,6)-fucosyltransferase N- and catalytic domain-containing protein</fullName>
    </recommendedName>
</protein>
<dbReference type="Proteomes" id="UP000247409">
    <property type="component" value="Unassembled WGS sequence"/>
</dbReference>
<evidence type="ECO:0000313" key="2">
    <source>
        <dbReference type="EMBL" id="PXF43214.1"/>
    </source>
</evidence>
<keyword evidence="3" id="KW-1185">Reference proteome</keyword>
<dbReference type="PANTHER" id="PTHR13132:SF29">
    <property type="entry name" value="ALPHA-(1,6)-FUCOSYLTRANSFERASE"/>
    <property type="match status" value="1"/>
</dbReference>
<dbReference type="InterPro" id="IPR045573">
    <property type="entry name" value="Fut8_N_cat"/>
</dbReference>
<dbReference type="GO" id="GO:0006487">
    <property type="term" value="P:protein N-linked glycosylation"/>
    <property type="evidence" value="ECO:0007669"/>
    <property type="project" value="TreeGrafter"/>
</dbReference>
<dbReference type="AlphaFoldDB" id="A0A2V3IMA3"/>
<dbReference type="PANTHER" id="PTHR13132">
    <property type="entry name" value="ALPHA- 1,6 -FUCOSYLTRANSFERASE"/>
    <property type="match status" value="1"/>
</dbReference>
<gene>
    <name evidence="2" type="ORF">BWQ96_07043</name>
</gene>
<organism evidence="2 3">
    <name type="scientific">Gracilariopsis chorda</name>
    <dbReference type="NCBI Taxonomy" id="448386"/>
    <lineage>
        <taxon>Eukaryota</taxon>
        <taxon>Rhodophyta</taxon>
        <taxon>Florideophyceae</taxon>
        <taxon>Rhodymeniophycidae</taxon>
        <taxon>Gracilariales</taxon>
        <taxon>Gracilariaceae</taxon>
        <taxon>Gracilariopsis</taxon>
    </lineage>
</organism>
<evidence type="ECO:0000313" key="3">
    <source>
        <dbReference type="Proteomes" id="UP000247409"/>
    </source>
</evidence>
<dbReference type="GO" id="GO:0046921">
    <property type="term" value="F:alpha-(1-&gt;6)-fucosyltransferase activity"/>
    <property type="evidence" value="ECO:0007669"/>
    <property type="project" value="TreeGrafter"/>
</dbReference>
<accession>A0A2V3IMA3</accession>
<proteinExistence type="predicted"/>
<feature type="domain" description="Alpha-(1,6)-fucosyltransferase N- and catalytic" evidence="1">
    <location>
        <begin position="62"/>
        <end position="169"/>
    </location>
</feature>
<comment type="caution">
    <text evidence="2">The sequence shown here is derived from an EMBL/GenBank/DDBJ whole genome shotgun (WGS) entry which is preliminary data.</text>
</comment>
<sequence>MAGRLANAFAALVLSILLALFISTGILGVPSRVSRLLRVLPNATRVEPQFTTDFSFIIHWASAWDDYSALRDAPLGDILADLVEALDQHQNPVDCAKVSYLIFEYRTALGFGSQIRHIIAAFYTALQTDRVFVLSDGLSFYWANGCPDKANNRRFICHFRPLSQTCPFSRVKKLIDGGRIPVF</sequence>
<reference evidence="2 3" key="1">
    <citation type="journal article" date="2018" name="Mol. Biol. Evol.">
        <title>Analysis of the draft genome of the red seaweed Gracilariopsis chorda provides insights into genome size evolution in Rhodophyta.</title>
        <authorList>
            <person name="Lee J."/>
            <person name="Yang E.C."/>
            <person name="Graf L."/>
            <person name="Yang J.H."/>
            <person name="Qiu H."/>
            <person name="Zel Zion U."/>
            <person name="Chan C.X."/>
            <person name="Stephens T.G."/>
            <person name="Weber A.P.M."/>
            <person name="Boo G.H."/>
            <person name="Boo S.M."/>
            <person name="Kim K.M."/>
            <person name="Shin Y."/>
            <person name="Jung M."/>
            <person name="Lee S.J."/>
            <person name="Yim H.S."/>
            <person name="Lee J.H."/>
            <person name="Bhattacharya D."/>
            <person name="Yoon H.S."/>
        </authorList>
    </citation>
    <scope>NUCLEOTIDE SEQUENCE [LARGE SCALE GENOMIC DNA]</scope>
    <source>
        <strain evidence="2 3">SKKU-2015</strain>
        <tissue evidence="2">Whole body</tissue>
    </source>
</reference>
<evidence type="ECO:0000259" key="1">
    <source>
        <dbReference type="Pfam" id="PF19745"/>
    </source>
</evidence>
<name>A0A2V3IMA3_9FLOR</name>